<dbReference type="Proteomes" id="UP000245468">
    <property type="component" value="Chromosome"/>
</dbReference>
<proteinExistence type="predicted"/>
<dbReference type="KEGG" id="psez:HME7025_01558"/>
<evidence type="ECO:0000313" key="2">
    <source>
        <dbReference type="Proteomes" id="UP000245468"/>
    </source>
</evidence>
<sequence length="121" mass="14019">MKFNSRFLLFISIFFFMVTASMKHVIGITQESAIGNNVKVNKTEQKELSFFNLLFEEDRDNTEEDDEVENLHFDFSNFDLPSHFSFNNPYSGALRAVAIPSSMINSDSPTSFFILFRNIRI</sequence>
<dbReference type="AlphaFoldDB" id="A0A2S2DVN0"/>
<name>A0A2S2DVN0_9BACT</name>
<organism evidence="1 2">
    <name type="scientific">Aquirufa nivalisilvae</name>
    <dbReference type="NCBI Taxonomy" id="2516557"/>
    <lineage>
        <taxon>Bacteria</taxon>
        <taxon>Pseudomonadati</taxon>
        <taxon>Bacteroidota</taxon>
        <taxon>Cytophagia</taxon>
        <taxon>Cytophagales</taxon>
        <taxon>Flectobacillaceae</taxon>
        <taxon>Aquirufa</taxon>
    </lineage>
</organism>
<dbReference type="EMBL" id="CP029346">
    <property type="protein sequence ID" value="AWL09413.1"/>
    <property type="molecule type" value="Genomic_DNA"/>
</dbReference>
<dbReference type="RefSeq" id="WP_109323100.1">
    <property type="nucleotide sequence ID" value="NZ_CP029346.1"/>
</dbReference>
<accession>A0A2S2DVN0</accession>
<keyword evidence="2" id="KW-1185">Reference proteome</keyword>
<evidence type="ECO:0000313" key="1">
    <source>
        <dbReference type="EMBL" id="AWL09413.1"/>
    </source>
</evidence>
<reference evidence="2" key="1">
    <citation type="submission" date="2018-05" db="EMBL/GenBank/DDBJ databases">
        <title>Pseudarcicella sp. HME7025 Genome sequencing and assembly.</title>
        <authorList>
            <person name="Kim H."/>
            <person name="Kang H."/>
            <person name="Joh K."/>
        </authorList>
    </citation>
    <scope>NUCLEOTIDE SEQUENCE [LARGE SCALE GENOMIC DNA]</scope>
    <source>
        <strain evidence="2">HME7025</strain>
    </source>
</reference>
<protein>
    <submittedName>
        <fullName evidence="1">Uncharacterized protein</fullName>
    </submittedName>
</protein>
<gene>
    <name evidence="1" type="ORF">HME7025_01558</name>
</gene>